<accession>A0A1I0R9Z6</accession>
<dbReference type="RefSeq" id="WP_092455629.1">
    <property type="nucleotide sequence ID" value="NZ_FOJI01000013.1"/>
</dbReference>
<dbReference type="CDD" id="cd07505">
    <property type="entry name" value="HAD_BPGM-like"/>
    <property type="match status" value="1"/>
</dbReference>
<organism evidence="1 2">
    <name type="scientific">[Clostridium] fimetarium</name>
    <dbReference type="NCBI Taxonomy" id="99656"/>
    <lineage>
        <taxon>Bacteria</taxon>
        <taxon>Bacillati</taxon>
        <taxon>Bacillota</taxon>
        <taxon>Clostridia</taxon>
        <taxon>Lachnospirales</taxon>
        <taxon>Lachnospiraceae</taxon>
    </lineage>
</organism>
<sequence>MINGIIFDMDGLMFDTERLSTIGWTQVAKKLNIDLTLEFINSFKGTSALYSKQLFKDRFGQAFDYEYARGIRTDYMNLVIEESGVPIKKGLVELLNYLKASHILAAVATSTNHVLGEKYLKMAGVYDYFKAVIYGDTVLKGKPEPDIFLKAAQTIGRNPKECFVLEDSPAGISAGFAAGAKVIHIPDQIVIKEDIKKKVFRICSDLSEVIKLIEIENN</sequence>
<dbReference type="InterPro" id="IPR041492">
    <property type="entry name" value="HAD_2"/>
</dbReference>
<keyword evidence="2" id="KW-1185">Reference proteome</keyword>
<dbReference type="STRING" id="99656.SAMN05421659_11330"/>
<dbReference type="Proteomes" id="UP000199701">
    <property type="component" value="Unassembled WGS sequence"/>
</dbReference>
<gene>
    <name evidence="1" type="ORF">SAMN05421659_11330</name>
</gene>
<dbReference type="PRINTS" id="PR00413">
    <property type="entry name" value="HADHALOGNASE"/>
</dbReference>
<dbReference type="SFLD" id="SFLDG01129">
    <property type="entry name" value="C1.5:_HAD__Beta-PGM__Phosphata"/>
    <property type="match status" value="1"/>
</dbReference>
<dbReference type="PANTHER" id="PTHR18901">
    <property type="entry name" value="2-DEOXYGLUCOSE-6-PHOSPHATE PHOSPHATASE 2"/>
    <property type="match status" value="1"/>
</dbReference>
<dbReference type="InterPro" id="IPR023214">
    <property type="entry name" value="HAD_sf"/>
</dbReference>
<dbReference type="NCBIfam" id="TIGR01509">
    <property type="entry name" value="HAD-SF-IA-v3"/>
    <property type="match status" value="1"/>
</dbReference>
<protein>
    <submittedName>
        <fullName evidence="1">Haloacid dehalogenase superfamily, subfamily IA, variant 3 with third motif having DD or ED/haloacid dehalogenase superfamily, subfamily IA, variant 1 with third motif having Dx(3-4)D or Dx(3-4)E</fullName>
    </submittedName>
</protein>
<evidence type="ECO:0000313" key="1">
    <source>
        <dbReference type="EMBL" id="SEW37418.1"/>
    </source>
</evidence>
<dbReference type="AlphaFoldDB" id="A0A1I0R9Z6"/>
<dbReference type="SUPFAM" id="SSF56784">
    <property type="entry name" value="HAD-like"/>
    <property type="match status" value="1"/>
</dbReference>
<evidence type="ECO:0000313" key="2">
    <source>
        <dbReference type="Proteomes" id="UP000199701"/>
    </source>
</evidence>
<dbReference type="Pfam" id="PF13419">
    <property type="entry name" value="HAD_2"/>
    <property type="match status" value="1"/>
</dbReference>
<name>A0A1I0R9Z6_9FIRM</name>
<dbReference type="OrthoDB" id="9797743at2"/>
<dbReference type="InterPro" id="IPR006439">
    <property type="entry name" value="HAD-SF_hydro_IA"/>
</dbReference>
<dbReference type="PANTHER" id="PTHR18901:SF38">
    <property type="entry name" value="PSEUDOURIDINE-5'-PHOSPHATASE"/>
    <property type="match status" value="1"/>
</dbReference>
<dbReference type="EMBL" id="FOJI01000013">
    <property type="protein sequence ID" value="SEW37418.1"/>
    <property type="molecule type" value="Genomic_DNA"/>
</dbReference>
<dbReference type="Gene3D" id="3.40.50.1000">
    <property type="entry name" value="HAD superfamily/HAD-like"/>
    <property type="match status" value="1"/>
</dbReference>
<dbReference type="InterPro" id="IPR036412">
    <property type="entry name" value="HAD-like_sf"/>
</dbReference>
<dbReference type="NCBIfam" id="TIGR01549">
    <property type="entry name" value="HAD-SF-IA-v1"/>
    <property type="match status" value="1"/>
</dbReference>
<proteinExistence type="predicted"/>
<reference evidence="1 2" key="1">
    <citation type="submission" date="2016-10" db="EMBL/GenBank/DDBJ databases">
        <authorList>
            <person name="de Groot N.N."/>
        </authorList>
    </citation>
    <scope>NUCLEOTIDE SEQUENCE [LARGE SCALE GENOMIC DNA]</scope>
    <source>
        <strain evidence="1 2">DSM 9179</strain>
    </source>
</reference>
<dbReference type="Gene3D" id="1.10.150.240">
    <property type="entry name" value="Putative phosphatase, domain 2"/>
    <property type="match status" value="1"/>
</dbReference>
<dbReference type="SFLD" id="SFLDS00003">
    <property type="entry name" value="Haloacid_Dehalogenase"/>
    <property type="match status" value="1"/>
</dbReference>
<dbReference type="InterPro" id="IPR023198">
    <property type="entry name" value="PGP-like_dom2"/>
</dbReference>